<evidence type="ECO:0000256" key="2">
    <source>
        <dbReference type="SAM" id="MobiDB-lite"/>
    </source>
</evidence>
<reference evidence="4" key="1">
    <citation type="submission" date="2024-02" db="UniProtKB">
        <authorList>
            <consortium name="WormBaseParasite"/>
        </authorList>
    </citation>
    <scope>IDENTIFICATION</scope>
</reference>
<evidence type="ECO:0000313" key="3">
    <source>
        <dbReference type="Proteomes" id="UP000887575"/>
    </source>
</evidence>
<feature type="compositionally biased region" description="Polar residues" evidence="2">
    <location>
        <begin position="163"/>
        <end position="190"/>
    </location>
</feature>
<protein>
    <submittedName>
        <fullName evidence="4">Uncharacterized protein</fullName>
    </submittedName>
</protein>
<keyword evidence="1" id="KW-0175">Coiled coil</keyword>
<dbReference type="AlphaFoldDB" id="A0AAF3FN25"/>
<evidence type="ECO:0000313" key="4">
    <source>
        <dbReference type="WBParaSite" id="MBELARI_LOCUS8150"/>
    </source>
</evidence>
<feature type="region of interest" description="Disordered" evidence="2">
    <location>
        <begin position="257"/>
        <end position="297"/>
    </location>
</feature>
<proteinExistence type="predicted"/>
<name>A0AAF3FN25_9BILA</name>
<dbReference type="Proteomes" id="UP000887575">
    <property type="component" value="Unassembled WGS sequence"/>
</dbReference>
<sequence>MSSKRKKNDNSDEESDGVNWEKEYWKKVEQLTELEQKLETKDEERKEMAEKNRELEWKLKHVNDELLRSKSKSGLSARGVIEWLEKKQRTPDSVRRGLILEWRGVTSASRVYGNASYEISDDLQRRTTAVLERRYDIRDRAHRAATIIQRAYRHYKMNDEHSQGASSHSNGFTTPDRTRYAPTTSLSAQLRTDRTTHSMVNDQSRTRSPPSPSPRGRQEYNMIDEVVAVAFVVLEAAQEEEKRQKKVPFAYEETMDKTSYEETMDKTKSQANGTTFAPRQTSRELPSAAFPISMPTI</sequence>
<keyword evidence="3" id="KW-1185">Reference proteome</keyword>
<accession>A0AAF3FN25</accession>
<feature type="region of interest" description="Disordered" evidence="2">
    <location>
        <begin position="159"/>
        <end position="218"/>
    </location>
</feature>
<feature type="compositionally biased region" description="Polar residues" evidence="2">
    <location>
        <begin position="269"/>
        <end position="284"/>
    </location>
</feature>
<evidence type="ECO:0000256" key="1">
    <source>
        <dbReference type="SAM" id="Coils"/>
    </source>
</evidence>
<feature type="coiled-coil region" evidence="1">
    <location>
        <begin position="31"/>
        <end position="65"/>
    </location>
</feature>
<feature type="compositionally biased region" description="Basic and acidic residues" evidence="2">
    <location>
        <begin position="257"/>
        <end position="268"/>
    </location>
</feature>
<organism evidence="3 4">
    <name type="scientific">Mesorhabditis belari</name>
    <dbReference type="NCBI Taxonomy" id="2138241"/>
    <lineage>
        <taxon>Eukaryota</taxon>
        <taxon>Metazoa</taxon>
        <taxon>Ecdysozoa</taxon>
        <taxon>Nematoda</taxon>
        <taxon>Chromadorea</taxon>
        <taxon>Rhabditida</taxon>
        <taxon>Rhabditina</taxon>
        <taxon>Rhabditomorpha</taxon>
        <taxon>Rhabditoidea</taxon>
        <taxon>Rhabditidae</taxon>
        <taxon>Mesorhabditinae</taxon>
        <taxon>Mesorhabditis</taxon>
    </lineage>
</organism>
<dbReference type="WBParaSite" id="MBELARI_LOCUS8150">
    <property type="protein sequence ID" value="MBELARI_LOCUS8150"/>
    <property type="gene ID" value="MBELARI_LOCUS8150"/>
</dbReference>